<evidence type="ECO:0000313" key="6">
    <source>
        <dbReference type="Proteomes" id="UP001596432"/>
    </source>
</evidence>
<feature type="region of interest" description="Disordered" evidence="2">
    <location>
        <begin position="686"/>
        <end position="707"/>
    </location>
</feature>
<keyword evidence="3" id="KW-0472">Membrane</keyword>
<dbReference type="Pfam" id="PF07705">
    <property type="entry name" value="CARDB"/>
    <property type="match status" value="1"/>
</dbReference>
<dbReference type="Gene3D" id="2.60.40.10">
    <property type="entry name" value="Immunoglobulins"/>
    <property type="match status" value="1"/>
</dbReference>
<dbReference type="InterPro" id="IPR011635">
    <property type="entry name" value="CARDB"/>
</dbReference>
<organism evidence="5 6">
    <name type="scientific">Halosimplex aquaticum</name>
    <dbReference type="NCBI Taxonomy" id="3026162"/>
    <lineage>
        <taxon>Archaea</taxon>
        <taxon>Methanobacteriati</taxon>
        <taxon>Methanobacteriota</taxon>
        <taxon>Stenosarchaea group</taxon>
        <taxon>Halobacteria</taxon>
        <taxon>Halobacteriales</taxon>
        <taxon>Haloarculaceae</taxon>
        <taxon>Halosimplex</taxon>
    </lineage>
</organism>
<dbReference type="EMBL" id="JBHTAS010000001">
    <property type="protein sequence ID" value="MFC7138863.1"/>
    <property type="molecule type" value="Genomic_DNA"/>
</dbReference>
<dbReference type="InterPro" id="IPR027268">
    <property type="entry name" value="Peptidase_M4/M1_CTD_sf"/>
</dbReference>
<dbReference type="AlphaFoldDB" id="A0ABD5XUX7"/>
<feature type="compositionally biased region" description="Gly residues" evidence="2">
    <location>
        <begin position="687"/>
        <end position="707"/>
    </location>
</feature>
<feature type="region of interest" description="Disordered" evidence="2">
    <location>
        <begin position="43"/>
        <end position="87"/>
    </location>
</feature>
<keyword evidence="6" id="KW-1185">Reference proteome</keyword>
<evidence type="ECO:0000313" key="5">
    <source>
        <dbReference type="EMBL" id="MFC7138863.1"/>
    </source>
</evidence>
<dbReference type="InterPro" id="IPR013783">
    <property type="entry name" value="Ig-like_fold"/>
</dbReference>
<dbReference type="RefSeq" id="WP_274324465.1">
    <property type="nucleotide sequence ID" value="NZ_CP118158.1"/>
</dbReference>
<dbReference type="NCBIfam" id="TIGR04126">
    <property type="entry name" value="PGF_CTERM"/>
    <property type="match status" value="1"/>
</dbReference>
<accession>A0ABD5XUX7</accession>
<evidence type="ECO:0000256" key="1">
    <source>
        <dbReference type="ARBA" id="ARBA00022729"/>
    </source>
</evidence>
<evidence type="ECO:0000259" key="4">
    <source>
        <dbReference type="Pfam" id="PF07705"/>
    </source>
</evidence>
<keyword evidence="3" id="KW-0812">Transmembrane</keyword>
<comment type="caution">
    <text evidence="5">The sequence shown here is derived from an EMBL/GenBank/DDBJ whole genome shotgun (WGS) entry which is preliminary data.</text>
</comment>
<sequence length="732" mass="76561">MTRAGGRRVVVAAIALFILVGTVAGTGIADTGAATLSPADPGVSAVGSADNGSVAEPPRFASDTTGPGAPPQRVRKSVTESGGSASAVGTDDVFDAAAANVTATQEFRLTPEKRGEVTVVQRYQVPDRVAALKPRLPEDVTVTATKGFSHAEGTTYEWDGNTSAPQITFTLRVNETRDLAGPEGARGRYLFVDAGEWALFRKPSIPTSWSWRGAEPIGITRESTTAGPGHVGEWMAYMGTVQTYERRAHGQRFQLVVPDRAALAESPDSILDTFAASADQLRVGDRDDEVVAFAAPTTTVQWGVRGLQYGDSDMWIRDAEPLATAENTWIHEYVHTRQDFETASSAKWTTEAFATYYAALLAMEQGHADYDAVRDVFRQGTRQPQSDAVLTDPSTWTNAANYLKGSLVAADTDRRIRLATDQSRSLQAVFSTLNAHPGPVDQRAVFESVGTVAGPEVRRAAVTYASTARTPDLWSRAAHGEAFGSTPARVGIGLADAPDALAVGGPYRNASLDGPDVALFAGETLTVTGAVTNTGDAAAEYEARFVVDDRVVATEAGTIRPGERVTHAFERTFTEPGEHTLAVGSDEVTVEVHDPASATVTDFSANRTALSAPGAVTFTATVSNTHDVPARGNVTIRGPNGPIIDRDVALGPGESRTVSGVARLGRGEYEFTVGDADALTVTVGQTVGDGGGGGGSGQDGDGGSTGFGPGFGPVTALVAVLAALALLGRRRA</sequence>
<dbReference type="GO" id="GO:0030115">
    <property type="term" value="C:S-layer"/>
    <property type="evidence" value="ECO:0007669"/>
    <property type="project" value="UniProtKB-SubCell"/>
</dbReference>
<evidence type="ECO:0000256" key="2">
    <source>
        <dbReference type="SAM" id="MobiDB-lite"/>
    </source>
</evidence>
<evidence type="ECO:0000256" key="3">
    <source>
        <dbReference type="SAM" id="Phobius"/>
    </source>
</evidence>
<dbReference type="GeneID" id="78819107"/>
<gene>
    <name evidence="5" type="ORF">ACFQMA_03305</name>
</gene>
<keyword evidence="3" id="KW-1133">Transmembrane helix</keyword>
<reference evidence="5 6" key="1">
    <citation type="journal article" date="2019" name="Int. J. Syst. Evol. Microbiol.">
        <title>The Global Catalogue of Microorganisms (GCM) 10K type strain sequencing project: providing services to taxonomists for standard genome sequencing and annotation.</title>
        <authorList>
            <consortium name="The Broad Institute Genomics Platform"/>
            <consortium name="The Broad Institute Genome Sequencing Center for Infectious Disease"/>
            <person name="Wu L."/>
            <person name="Ma J."/>
        </authorList>
    </citation>
    <scope>NUCLEOTIDE SEQUENCE [LARGE SCALE GENOMIC DNA]</scope>
    <source>
        <strain evidence="5 6">XZYJT29</strain>
    </source>
</reference>
<name>A0ABD5XUX7_9EURY</name>
<feature type="domain" description="CARDB" evidence="4">
    <location>
        <begin position="518"/>
        <end position="587"/>
    </location>
</feature>
<dbReference type="Proteomes" id="UP001596432">
    <property type="component" value="Unassembled WGS sequence"/>
</dbReference>
<dbReference type="Gene3D" id="1.10.390.10">
    <property type="entry name" value="Neutral Protease Domain 2"/>
    <property type="match status" value="1"/>
</dbReference>
<dbReference type="GO" id="GO:0005886">
    <property type="term" value="C:plasma membrane"/>
    <property type="evidence" value="ECO:0007669"/>
    <property type="project" value="UniProtKB-SubCell"/>
</dbReference>
<protein>
    <submittedName>
        <fullName evidence="5">CARDB domain-containing protein</fullName>
    </submittedName>
</protein>
<dbReference type="InterPro" id="IPR026371">
    <property type="entry name" value="PGF_CTERM"/>
</dbReference>
<feature type="transmembrane region" description="Helical" evidence="3">
    <location>
        <begin position="706"/>
        <end position="727"/>
    </location>
</feature>
<keyword evidence="1" id="KW-0732">Signal</keyword>
<proteinExistence type="predicted"/>